<dbReference type="HOGENOM" id="CLU_029623_1_1_1"/>
<reference evidence="3" key="3">
    <citation type="submission" date="2020-05" db="UniProtKB">
        <authorList>
            <consortium name="EnsemblMetazoa"/>
        </authorList>
    </citation>
    <scope>IDENTIFICATION</scope>
    <source>
        <strain evidence="3">USDA</strain>
    </source>
</reference>
<dbReference type="eggNOG" id="KOG0619">
    <property type="taxonomic scope" value="Eukaryota"/>
</dbReference>
<name>E0VYH5_PEDHC</name>
<evidence type="ECO:0000313" key="4">
    <source>
        <dbReference type="Proteomes" id="UP000009046"/>
    </source>
</evidence>
<dbReference type="GeneID" id="8233154"/>
<accession>E0VYH5</accession>
<dbReference type="InParanoid" id="E0VYH5"/>
<dbReference type="InterPro" id="IPR032675">
    <property type="entry name" value="LRR_dom_sf"/>
</dbReference>
<protein>
    <submittedName>
        <fullName evidence="2 3">Uncharacterized protein</fullName>
    </submittedName>
</protein>
<dbReference type="PANTHER" id="PTHR24114:SF2">
    <property type="entry name" value="F-BOX DOMAIN-CONTAINING PROTEIN-RELATED"/>
    <property type="match status" value="1"/>
</dbReference>
<keyword evidence="4" id="KW-1185">Reference proteome</keyword>
<dbReference type="PROSITE" id="PS51450">
    <property type="entry name" value="LRR"/>
    <property type="match status" value="1"/>
</dbReference>
<evidence type="ECO:0000256" key="1">
    <source>
        <dbReference type="SAM" id="Coils"/>
    </source>
</evidence>
<dbReference type="SUPFAM" id="SSF52047">
    <property type="entry name" value="RNI-like"/>
    <property type="match status" value="1"/>
</dbReference>
<organism>
    <name type="scientific">Pediculus humanus subsp. corporis</name>
    <name type="common">Body louse</name>
    <dbReference type="NCBI Taxonomy" id="121224"/>
    <lineage>
        <taxon>Eukaryota</taxon>
        <taxon>Metazoa</taxon>
        <taxon>Ecdysozoa</taxon>
        <taxon>Arthropoda</taxon>
        <taxon>Hexapoda</taxon>
        <taxon>Insecta</taxon>
        <taxon>Pterygota</taxon>
        <taxon>Neoptera</taxon>
        <taxon>Paraneoptera</taxon>
        <taxon>Psocodea</taxon>
        <taxon>Troctomorpha</taxon>
        <taxon>Phthiraptera</taxon>
        <taxon>Anoplura</taxon>
        <taxon>Pediculidae</taxon>
        <taxon>Pediculus</taxon>
    </lineage>
</organism>
<dbReference type="Proteomes" id="UP000009046">
    <property type="component" value="Unassembled WGS sequence"/>
</dbReference>
<evidence type="ECO:0000313" key="3">
    <source>
        <dbReference type="EnsemblMetazoa" id="PHUM514140-PA"/>
    </source>
</evidence>
<dbReference type="EMBL" id="AAZO01006253">
    <property type="status" value="NOT_ANNOTATED_CDS"/>
    <property type="molecule type" value="Genomic_DNA"/>
</dbReference>
<keyword evidence="1" id="KW-0175">Coiled coil</keyword>
<dbReference type="CTD" id="8233154"/>
<evidence type="ECO:0000313" key="2">
    <source>
        <dbReference type="EMBL" id="EEB18430.1"/>
    </source>
</evidence>
<dbReference type="Pfam" id="PF13516">
    <property type="entry name" value="LRR_6"/>
    <property type="match status" value="5"/>
</dbReference>
<dbReference type="EMBL" id="DS235845">
    <property type="protein sequence ID" value="EEB18430.1"/>
    <property type="molecule type" value="Genomic_DNA"/>
</dbReference>
<dbReference type="STRING" id="121224.E0VYH5"/>
<proteinExistence type="predicted"/>
<sequence>MRIPHTISLNYFKEYTPSEVAANLITDSKRKIKSENVTWDEFLPPSLKELCVKVIVDNFENRILLKELPLWDRNFLLEILPTDLPLPLVVTHIDNGIYWKRKVQDRWKNESNYCFDLENALTLCRMTKEYVQKLNIRELKASHVDNDVDLEDEDVELFLSEKPVNCSHIDLSPMISEFSNLTELEVNFGMRNIGDNYKEHYFKLSIEDCENLGKGISLSDKLKSLKVQSCNLDDERLKALLTKMDENNSIESIDVSNCLITDSGAESMAKYMKNHENLKILNLSNNRIEENGVSLLAYMIARPDTSRLEHLNIKFNPFGDQGLKYLASALVRENPTIKILNVSCCSLGSESGIYMGEVLNRNEILTDLDMSNNYLGNDGGTALESGVENSKTIQFLDLRENGISDDTLTRINDRLFFNRIRSRKGEKGVVRELKLIAKREMEEKLRLEKLAEEEARAAEEEAARIAAEAARALREAPEVLED</sequence>
<gene>
    <name evidence="3" type="primary">8233154</name>
    <name evidence="2" type="ORF">Phum_PHUM514140</name>
</gene>
<dbReference type="EnsemblMetazoa" id="PHUM514140-RA">
    <property type="protein sequence ID" value="PHUM514140-PA"/>
    <property type="gene ID" value="PHUM514140"/>
</dbReference>
<dbReference type="KEGG" id="phu:Phum_PHUM514140"/>
<feature type="coiled-coil region" evidence="1">
    <location>
        <begin position="438"/>
        <end position="475"/>
    </location>
</feature>
<dbReference type="FunCoup" id="E0VYH5">
    <property type="interactions" value="14"/>
</dbReference>
<dbReference type="InterPro" id="IPR001611">
    <property type="entry name" value="Leu-rich_rpt"/>
</dbReference>
<dbReference type="SMART" id="SM00368">
    <property type="entry name" value="LRR_RI"/>
    <property type="match status" value="5"/>
</dbReference>
<dbReference type="RefSeq" id="XP_002431168.1">
    <property type="nucleotide sequence ID" value="XM_002431123.1"/>
</dbReference>
<dbReference type="VEuPathDB" id="VectorBase:PHUM514140"/>
<dbReference type="AlphaFoldDB" id="E0VYH5"/>
<dbReference type="OrthoDB" id="341587at2759"/>
<dbReference type="PANTHER" id="PTHR24114">
    <property type="entry name" value="LEUCINE RICH REPEAT FAMILY PROTEIN"/>
    <property type="match status" value="1"/>
</dbReference>
<dbReference type="InterPro" id="IPR052394">
    <property type="entry name" value="LRR-containing"/>
</dbReference>
<reference evidence="2" key="2">
    <citation type="submission" date="2007-04" db="EMBL/GenBank/DDBJ databases">
        <title>The genome of the human body louse.</title>
        <authorList>
            <consortium name="The Human Body Louse Genome Consortium"/>
            <person name="Kirkness E."/>
            <person name="Walenz B."/>
            <person name="Hass B."/>
            <person name="Bruggner R."/>
            <person name="Strausberg R."/>
        </authorList>
    </citation>
    <scope>NUCLEOTIDE SEQUENCE</scope>
    <source>
        <strain evidence="2">USDA</strain>
    </source>
</reference>
<dbReference type="Gene3D" id="3.80.10.10">
    <property type="entry name" value="Ribonuclease Inhibitor"/>
    <property type="match status" value="2"/>
</dbReference>
<reference evidence="2" key="1">
    <citation type="submission" date="2007-04" db="EMBL/GenBank/DDBJ databases">
        <title>Annotation of Pediculus humanus corporis strain USDA.</title>
        <authorList>
            <person name="Kirkness E."/>
            <person name="Hannick L."/>
            <person name="Hass B."/>
            <person name="Bruggner R."/>
            <person name="Lawson D."/>
            <person name="Bidwell S."/>
            <person name="Joardar V."/>
            <person name="Caler E."/>
            <person name="Walenz B."/>
            <person name="Inman J."/>
            <person name="Schobel S."/>
            <person name="Galinsky K."/>
            <person name="Amedeo P."/>
            <person name="Strausberg R."/>
        </authorList>
    </citation>
    <scope>NUCLEOTIDE SEQUENCE</scope>
    <source>
        <strain evidence="2">USDA</strain>
    </source>
</reference>
<dbReference type="OMA" id="PVCHVAR"/>